<keyword evidence="3" id="KW-1185">Reference proteome</keyword>
<reference evidence="2 3" key="1">
    <citation type="submission" date="2018-11" db="EMBL/GenBank/DDBJ databases">
        <authorList>
            <consortium name="Pathogen Informatics"/>
        </authorList>
    </citation>
    <scope>NUCLEOTIDE SEQUENCE [LARGE SCALE GENOMIC DNA]</scope>
</reference>
<proteinExistence type="predicted"/>
<dbReference type="AlphaFoldDB" id="A0A3P6T1W5"/>
<organism evidence="2 3">
    <name type="scientific">Cylicostephanus goldi</name>
    <name type="common">Nematode worm</name>
    <dbReference type="NCBI Taxonomy" id="71465"/>
    <lineage>
        <taxon>Eukaryota</taxon>
        <taxon>Metazoa</taxon>
        <taxon>Ecdysozoa</taxon>
        <taxon>Nematoda</taxon>
        <taxon>Chromadorea</taxon>
        <taxon>Rhabditida</taxon>
        <taxon>Rhabditina</taxon>
        <taxon>Rhabditomorpha</taxon>
        <taxon>Strongyloidea</taxon>
        <taxon>Strongylidae</taxon>
        <taxon>Cylicostephanus</taxon>
    </lineage>
</organism>
<feature type="region of interest" description="Disordered" evidence="1">
    <location>
        <begin position="30"/>
        <end position="53"/>
    </location>
</feature>
<evidence type="ECO:0000313" key="2">
    <source>
        <dbReference type="EMBL" id="VDK81902.1"/>
    </source>
</evidence>
<name>A0A3P6T1W5_CYLGO</name>
<evidence type="ECO:0000313" key="3">
    <source>
        <dbReference type="Proteomes" id="UP000271889"/>
    </source>
</evidence>
<evidence type="ECO:0000256" key="1">
    <source>
        <dbReference type="SAM" id="MobiDB-lite"/>
    </source>
</evidence>
<feature type="compositionally biased region" description="Basic and acidic residues" evidence="1">
    <location>
        <begin position="41"/>
        <end position="53"/>
    </location>
</feature>
<accession>A0A3P6T1W5</accession>
<sequence>MPEPSKVLLYSHINKVLGLYKFPDISEIHTQNSDLGGPTSEDTRAQAEELPEMPHHERRVSVMFILVIMLGKSPEACMPPLLNVPIRRSRFQAKTGRLYTRKL</sequence>
<dbReference type="EMBL" id="UYRV01028053">
    <property type="protein sequence ID" value="VDK81902.1"/>
    <property type="molecule type" value="Genomic_DNA"/>
</dbReference>
<dbReference type="OrthoDB" id="5832002at2759"/>
<dbReference type="Proteomes" id="UP000271889">
    <property type="component" value="Unassembled WGS sequence"/>
</dbReference>
<protein>
    <submittedName>
        <fullName evidence="2">Uncharacterized protein</fullName>
    </submittedName>
</protein>
<gene>
    <name evidence="2" type="ORF">CGOC_LOCUS7887</name>
</gene>